<accession>F6GBJ0</accession>
<evidence type="ECO:0000256" key="1">
    <source>
        <dbReference type="SAM" id="MobiDB-lite"/>
    </source>
</evidence>
<gene>
    <name evidence="2" type="ordered locus">RSPO_m01421</name>
</gene>
<reference evidence="2 3" key="1">
    <citation type="journal article" date="2011" name="J. Bacteriol.">
        <title>Complete genome sequence of the plant pathogen Ralstonia solanacearum strain Po82.</title>
        <authorList>
            <person name="Xu J."/>
            <person name="Zheng H.J."/>
            <person name="Liu L."/>
            <person name="Pan Z.C."/>
            <person name="Prior P."/>
            <person name="Tang B."/>
            <person name="Xu J.S."/>
            <person name="Zhang H."/>
            <person name="Tian Q."/>
            <person name="Zhang L.Q."/>
            <person name="Feng J."/>
        </authorList>
    </citation>
    <scope>NUCLEOTIDE SEQUENCE [LARGE SCALE GENOMIC DNA]</scope>
    <source>
        <strain evidence="3">Po82</strain>
    </source>
</reference>
<protein>
    <submittedName>
        <fullName evidence="2">Uncharacterized protein</fullName>
    </submittedName>
</protein>
<sequence>MPHRAGPACARDRLLPGRDAAGDRRGGHGARWRRAARLRHAVCRADRFLRARRARPLRRRGPGQPAGGADGRDGLSAGQPDDRCFPDAALVRSAVVERGGRVPDGRARADERPDGPERRRDTHARAHAQPVPEAPVSRQRPERGPVSGRRQAGGPERHQRARVHGRHRHRPCRALALDLQAASPDRSRTHLRADQRRAQCRYRQPARASAPAVPTADAAGRQCVDGTGRLAGLGARHGGIVVAGVARLADRAWAGHVDGRAAAHGHARAAAAAGCAGPRGVHATNGPRGLNPRWPDASDCICHRSVPMMPVRPIHCPKPLTPRHTRWPRAMLAASVAVAAMLSAGCATVTPGLFQITVHDTDDSVLEQFQFQAGSQASLESAMIGMCRVYPDATVVAEQLQTHEQLRERCKRSLASMLSVS</sequence>
<evidence type="ECO:0000313" key="2">
    <source>
        <dbReference type="EMBL" id="AEG72056.1"/>
    </source>
</evidence>
<feature type="compositionally biased region" description="Low complexity" evidence="1">
    <location>
        <begin position="205"/>
        <end position="215"/>
    </location>
</feature>
<feature type="compositionally biased region" description="Basic and acidic residues" evidence="1">
    <location>
        <begin position="10"/>
        <end position="26"/>
    </location>
</feature>
<evidence type="ECO:0000313" key="3">
    <source>
        <dbReference type="Proteomes" id="UP000007953"/>
    </source>
</evidence>
<feature type="compositionally biased region" description="Basic and acidic residues" evidence="1">
    <location>
        <begin position="98"/>
        <end position="124"/>
    </location>
</feature>
<geneLocation type="plasmid" evidence="3"/>
<keyword evidence="2" id="KW-0614">Plasmid</keyword>
<dbReference type="HOGENOM" id="CLU_651913_0_0_4"/>
<feature type="region of interest" description="Disordered" evidence="1">
    <location>
        <begin position="1"/>
        <end position="32"/>
    </location>
</feature>
<name>F6GBJ0_RALS8</name>
<dbReference type="EMBL" id="CP002820">
    <property type="protein sequence ID" value="AEG72056.1"/>
    <property type="molecule type" value="Genomic_DNA"/>
</dbReference>
<feature type="compositionally biased region" description="Basic residues" evidence="1">
    <location>
        <begin position="159"/>
        <end position="171"/>
    </location>
</feature>
<feature type="region of interest" description="Disordered" evidence="1">
    <location>
        <begin position="53"/>
        <end position="171"/>
    </location>
</feature>
<dbReference type="Proteomes" id="UP000007953">
    <property type="component" value="Plasmid megaplasmid"/>
</dbReference>
<dbReference type="PATRIC" id="fig|1031711.3.peg.4606"/>
<organism evidence="2 3">
    <name type="scientific">Ralstonia solanacearum (strain Po82)</name>
    <dbReference type="NCBI Taxonomy" id="1031711"/>
    <lineage>
        <taxon>Bacteria</taxon>
        <taxon>Pseudomonadati</taxon>
        <taxon>Pseudomonadota</taxon>
        <taxon>Betaproteobacteria</taxon>
        <taxon>Burkholderiales</taxon>
        <taxon>Burkholderiaceae</taxon>
        <taxon>Ralstonia</taxon>
        <taxon>Ralstonia solanacearum species complex</taxon>
    </lineage>
</organism>
<proteinExistence type="predicted"/>
<dbReference type="KEGG" id="rsn:RSPO_m01421"/>
<feature type="compositionally biased region" description="Basic and acidic residues" evidence="1">
    <location>
        <begin position="185"/>
        <end position="197"/>
    </location>
</feature>
<dbReference type="AlphaFoldDB" id="F6GBJ0"/>
<feature type="region of interest" description="Disordered" evidence="1">
    <location>
        <begin position="183"/>
        <end position="215"/>
    </location>
</feature>